<keyword evidence="1" id="KW-0812">Transmembrane</keyword>
<proteinExistence type="predicted"/>
<reference evidence="2 3" key="1">
    <citation type="journal article" date="2015" name="Nature">
        <title>rRNA introns, odd ribosomes, and small enigmatic genomes across a large radiation of phyla.</title>
        <authorList>
            <person name="Brown C.T."/>
            <person name="Hug L.A."/>
            <person name="Thomas B.C."/>
            <person name="Sharon I."/>
            <person name="Castelle C.J."/>
            <person name="Singh A."/>
            <person name="Wilkins M.J."/>
            <person name="Williams K.H."/>
            <person name="Banfield J.F."/>
        </authorList>
    </citation>
    <scope>NUCLEOTIDE SEQUENCE [LARGE SCALE GENOMIC DNA]</scope>
</reference>
<name>A0A0G0VYT4_9BACT</name>
<dbReference type="EMBL" id="LCBC01000002">
    <property type="protein sequence ID" value="KKS04872.1"/>
    <property type="molecule type" value="Genomic_DNA"/>
</dbReference>
<dbReference type="Proteomes" id="UP000034493">
    <property type="component" value="Unassembled WGS sequence"/>
</dbReference>
<keyword evidence="1" id="KW-1133">Transmembrane helix</keyword>
<keyword evidence="1" id="KW-0472">Membrane</keyword>
<gene>
    <name evidence="2" type="ORF">UU56_C0002G0012</name>
</gene>
<protein>
    <submittedName>
        <fullName evidence="2">Uncharacterized protein</fullName>
    </submittedName>
</protein>
<evidence type="ECO:0000313" key="2">
    <source>
        <dbReference type="EMBL" id="KKS04872.1"/>
    </source>
</evidence>
<feature type="transmembrane region" description="Helical" evidence="1">
    <location>
        <begin position="6"/>
        <end position="25"/>
    </location>
</feature>
<organism evidence="2 3">
    <name type="scientific">Candidatus Curtissbacteria bacterium GW2011_GWA2_41_24</name>
    <dbReference type="NCBI Taxonomy" id="1618411"/>
    <lineage>
        <taxon>Bacteria</taxon>
        <taxon>Candidatus Curtissiibacteriota</taxon>
    </lineage>
</organism>
<comment type="caution">
    <text evidence="2">The sequence shown here is derived from an EMBL/GenBank/DDBJ whole genome shotgun (WGS) entry which is preliminary data.</text>
</comment>
<accession>A0A0G0VYT4</accession>
<sequence length="47" mass="5337">MEADNVARSILLFPYYLANLILILVKLIGREIAFSFVDLVTVIRGKK</sequence>
<evidence type="ECO:0000256" key="1">
    <source>
        <dbReference type="SAM" id="Phobius"/>
    </source>
</evidence>
<dbReference type="AlphaFoldDB" id="A0A0G0VYT4"/>
<evidence type="ECO:0000313" key="3">
    <source>
        <dbReference type="Proteomes" id="UP000034493"/>
    </source>
</evidence>